<dbReference type="Gene3D" id="2.60.40.10">
    <property type="entry name" value="Immunoglobulins"/>
    <property type="match status" value="4"/>
</dbReference>
<evidence type="ECO:0000259" key="4">
    <source>
        <dbReference type="PROSITE" id="PS50835"/>
    </source>
</evidence>
<evidence type="ECO:0000313" key="5">
    <source>
        <dbReference type="Proteomes" id="UP000694845"/>
    </source>
</evidence>
<dbReference type="InterPro" id="IPR003598">
    <property type="entry name" value="Ig_sub2"/>
</dbReference>
<dbReference type="Pfam" id="PF13927">
    <property type="entry name" value="Ig_3"/>
    <property type="match status" value="1"/>
</dbReference>
<feature type="chain" id="PRO_5034421613" evidence="3">
    <location>
        <begin position="25"/>
        <end position="575"/>
    </location>
</feature>
<dbReference type="Proteomes" id="UP000694845">
    <property type="component" value="Unplaced"/>
</dbReference>
<name>A0A8B7Z966_ACAPL</name>
<sequence length="575" mass="64025">MGLRPPASLLFLGVLLCASYVVLPGTATDSVIIGTTSYPMGRRSAECARIVAQSKPKRPSLAMVRCMNAMTTSLEPGSPVIASYSPSFISRYEGDDVLLSCTVKDKDDHTVSWTFLGSTPISLFHETNRVHRDRRFKIESDGNSTYNLRITGIMRDDQGKYLCQVNTLPRPTTLNITLQVVVAPEILGIFPVSGATPTLEKNNSNRFAYNESDDVMLTCQAVGSPEPRITWRFMVNTSFNIVLSTSATLSIPNIKREQAGVYTCTAENGYREFPKERWITINVQFKPEVVADEQDIRCGEGDYRQLRCQVKAIPPATFTWIKDNELLSGRDVSLKSKMLQSVDCGNRTSFVLVSVNPEADYGVYRCQATNMLGTSEDVIEVSGRLREPKIVSDPVGTRRHSYKLVWVMGSRTQQLQGMAGYTPIDGYTLSYYGWWFQENEMGEIEKVFSHSPEAPLEVDIPHDPELVRQSYVLRDLKSNVPYVAILRGYNRYGDGDSVTFTFNTSQEKPSSTAQVNTWLTTTAAAKKTIAVRELTTASANRASFEPWKSAGSSQHCACTETVIFIAALWILLRSS</sequence>
<gene>
    <name evidence="6" type="primary">LOC110984986</name>
</gene>
<keyword evidence="5" id="KW-1185">Reference proteome</keyword>
<dbReference type="GO" id="GO:0007156">
    <property type="term" value="P:homophilic cell adhesion via plasma membrane adhesion molecules"/>
    <property type="evidence" value="ECO:0007669"/>
    <property type="project" value="TreeGrafter"/>
</dbReference>
<protein>
    <submittedName>
        <fullName evidence="6">Limbic system-associated membrane protein-like isoform X1</fullName>
    </submittedName>
</protein>
<organism evidence="5 6">
    <name type="scientific">Acanthaster planci</name>
    <name type="common">Crown-of-thorns starfish</name>
    <dbReference type="NCBI Taxonomy" id="133434"/>
    <lineage>
        <taxon>Eukaryota</taxon>
        <taxon>Metazoa</taxon>
        <taxon>Echinodermata</taxon>
        <taxon>Eleutherozoa</taxon>
        <taxon>Asterozoa</taxon>
        <taxon>Asteroidea</taxon>
        <taxon>Valvatacea</taxon>
        <taxon>Valvatida</taxon>
        <taxon>Acanthasteridae</taxon>
        <taxon>Acanthaster</taxon>
    </lineage>
</organism>
<dbReference type="InterPro" id="IPR013098">
    <property type="entry name" value="Ig_I-set"/>
</dbReference>
<dbReference type="KEGG" id="aplc:110984986"/>
<feature type="signal peptide" evidence="3">
    <location>
        <begin position="1"/>
        <end position="24"/>
    </location>
</feature>
<evidence type="ECO:0000313" key="6">
    <source>
        <dbReference type="RefSeq" id="XP_022101350.1"/>
    </source>
</evidence>
<dbReference type="GO" id="GO:0008046">
    <property type="term" value="F:axon guidance receptor activity"/>
    <property type="evidence" value="ECO:0007669"/>
    <property type="project" value="TreeGrafter"/>
</dbReference>
<dbReference type="SMART" id="SM00408">
    <property type="entry name" value="IGc2"/>
    <property type="match status" value="3"/>
</dbReference>
<accession>A0A8B7Z966</accession>
<dbReference type="OrthoDB" id="6159398at2759"/>
<dbReference type="PANTHER" id="PTHR45080:SF8">
    <property type="entry name" value="IG-LIKE DOMAIN-CONTAINING PROTEIN"/>
    <property type="match status" value="1"/>
</dbReference>
<feature type="domain" description="Ig-like" evidence="4">
    <location>
        <begin position="79"/>
        <end position="175"/>
    </location>
</feature>
<dbReference type="PROSITE" id="PS50835">
    <property type="entry name" value="IG_LIKE"/>
    <property type="match status" value="3"/>
</dbReference>
<dbReference type="InterPro" id="IPR007110">
    <property type="entry name" value="Ig-like_dom"/>
</dbReference>
<dbReference type="GO" id="GO:0050808">
    <property type="term" value="P:synapse organization"/>
    <property type="evidence" value="ECO:0007669"/>
    <property type="project" value="TreeGrafter"/>
</dbReference>
<feature type="domain" description="Ig-like" evidence="4">
    <location>
        <begin position="287"/>
        <end position="382"/>
    </location>
</feature>
<keyword evidence="2" id="KW-1015">Disulfide bond</keyword>
<dbReference type="InterPro" id="IPR013783">
    <property type="entry name" value="Ig-like_fold"/>
</dbReference>
<dbReference type="Pfam" id="PF07679">
    <property type="entry name" value="I-set"/>
    <property type="match status" value="2"/>
</dbReference>
<dbReference type="GO" id="GO:0005886">
    <property type="term" value="C:plasma membrane"/>
    <property type="evidence" value="ECO:0007669"/>
    <property type="project" value="TreeGrafter"/>
</dbReference>
<dbReference type="AlphaFoldDB" id="A0A8B7Z966"/>
<proteinExistence type="predicted"/>
<evidence type="ECO:0000256" key="1">
    <source>
        <dbReference type="ARBA" id="ARBA00022729"/>
    </source>
</evidence>
<evidence type="ECO:0000256" key="3">
    <source>
        <dbReference type="SAM" id="SignalP"/>
    </source>
</evidence>
<dbReference type="InterPro" id="IPR036179">
    <property type="entry name" value="Ig-like_dom_sf"/>
</dbReference>
<dbReference type="RefSeq" id="XP_022101350.1">
    <property type="nucleotide sequence ID" value="XM_022245658.1"/>
</dbReference>
<dbReference type="GO" id="GO:0043025">
    <property type="term" value="C:neuronal cell body"/>
    <property type="evidence" value="ECO:0007669"/>
    <property type="project" value="TreeGrafter"/>
</dbReference>
<feature type="domain" description="Ig-like" evidence="4">
    <location>
        <begin position="197"/>
        <end position="280"/>
    </location>
</feature>
<dbReference type="CDD" id="cd00099">
    <property type="entry name" value="IgV"/>
    <property type="match status" value="1"/>
</dbReference>
<evidence type="ECO:0000256" key="2">
    <source>
        <dbReference type="ARBA" id="ARBA00023157"/>
    </source>
</evidence>
<dbReference type="InterPro" id="IPR050958">
    <property type="entry name" value="Cell_Adh-Cytoskel_Orgn"/>
</dbReference>
<dbReference type="CDD" id="cd00096">
    <property type="entry name" value="Ig"/>
    <property type="match status" value="2"/>
</dbReference>
<dbReference type="InterPro" id="IPR003599">
    <property type="entry name" value="Ig_sub"/>
</dbReference>
<reference evidence="6" key="1">
    <citation type="submission" date="2025-08" db="UniProtKB">
        <authorList>
            <consortium name="RefSeq"/>
        </authorList>
    </citation>
    <scope>IDENTIFICATION</scope>
</reference>
<dbReference type="SUPFAM" id="SSF48726">
    <property type="entry name" value="Immunoglobulin"/>
    <property type="match status" value="3"/>
</dbReference>
<dbReference type="SMART" id="SM00409">
    <property type="entry name" value="IG"/>
    <property type="match status" value="3"/>
</dbReference>
<dbReference type="GeneID" id="110984986"/>
<keyword evidence="1 3" id="KW-0732">Signal</keyword>
<dbReference type="GO" id="GO:0030424">
    <property type="term" value="C:axon"/>
    <property type="evidence" value="ECO:0007669"/>
    <property type="project" value="TreeGrafter"/>
</dbReference>
<dbReference type="PANTHER" id="PTHR45080">
    <property type="entry name" value="CONTACTIN 5"/>
    <property type="match status" value="1"/>
</dbReference>